<dbReference type="EMBL" id="JAGTXO010000007">
    <property type="protein sequence ID" value="KAG8466839.1"/>
    <property type="molecule type" value="Genomic_DNA"/>
</dbReference>
<reference evidence="2" key="1">
    <citation type="submission" date="2021-05" db="EMBL/GenBank/DDBJ databases">
        <title>The genome of the haptophyte Pavlova lutheri (Diacronema luteri, Pavlovales) - a model for lipid biosynthesis in eukaryotic algae.</title>
        <authorList>
            <person name="Hulatt C.J."/>
            <person name="Posewitz M.C."/>
        </authorList>
    </citation>
    <scope>NUCLEOTIDE SEQUENCE</scope>
    <source>
        <strain evidence="2">NIVA-4/92</strain>
    </source>
</reference>
<proteinExistence type="predicted"/>
<accession>A0A8J6CBS2</accession>
<evidence type="ECO:0000313" key="2">
    <source>
        <dbReference type="EMBL" id="KAG8466839.1"/>
    </source>
</evidence>
<feature type="region of interest" description="Disordered" evidence="1">
    <location>
        <begin position="1"/>
        <end position="55"/>
    </location>
</feature>
<evidence type="ECO:0000256" key="1">
    <source>
        <dbReference type="SAM" id="MobiDB-lite"/>
    </source>
</evidence>
<protein>
    <submittedName>
        <fullName evidence="2">Uncharacterized protein</fullName>
    </submittedName>
</protein>
<feature type="region of interest" description="Disordered" evidence="1">
    <location>
        <begin position="72"/>
        <end position="140"/>
    </location>
</feature>
<organism evidence="2 3">
    <name type="scientific">Diacronema lutheri</name>
    <name type="common">Unicellular marine alga</name>
    <name type="synonym">Monochrysis lutheri</name>
    <dbReference type="NCBI Taxonomy" id="2081491"/>
    <lineage>
        <taxon>Eukaryota</taxon>
        <taxon>Haptista</taxon>
        <taxon>Haptophyta</taxon>
        <taxon>Pavlovophyceae</taxon>
        <taxon>Pavlovales</taxon>
        <taxon>Pavlovaceae</taxon>
        <taxon>Diacronema</taxon>
    </lineage>
</organism>
<dbReference type="Proteomes" id="UP000751190">
    <property type="component" value="Unassembled WGS sequence"/>
</dbReference>
<feature type="compositionally biased region" description="Basic and acidic residues" evidence="1">
    <location>
        <begin position="98"/>
        <end position="116"/>
    </location>
</feature>
<comment type="caution">
    <text evidence="2">The sequence shown here is derived from an EMBL/GenBank/DDBJ whole genome shotgun (WGS) entry which is preliminary data.</text>
</comment>
<feature type="compositionally biased region" description="Acidic residues" evidence="1">
    <location>
        <begin position="131"/>
        <end position="140"/>
    </location>
</feature>
<gene>
    <name evidence="2" type="ORF">KFE25_008218</name>
</gene>
<evidence type="ECO:0000313" key="3">
    <source>
        <dbReference type="Proteomes" id="UP000751190"/>
    </source>
</evidence>
<keyword evidence="3" id="KW-1185">Reference proteome</keyword>
<sequence>MLGRRSLRAALHATSAPASSEAQERAAGESAGFSVPHHSLHAARHAAPSASAHAPAAEPFCVPIHHSLHAARLAHDDEPAEGGNLEDGKSDGGASGSARREPQISFEPRKRVRSEPEQPEAPCGAKNVAPPDEDGAAVAR</sequence>
<feature type="compositionally biased region" description="Low complexity" evidence="1">
    <location>
        <begin position="45"/>
        <end position="55"/>
    </location>
</feature>
<name>A0A8J6CBS2_DIALT</name>
<dbReference type="AlphaFoldDB" id="A0A8J6CBS2"/>